<dbReference type="OrthoDB" id="432685at2759"/>
<evidence type="ECO:0000313" key="15">
    <source>
        <dbReference type="EMBL" id="KAA8491484.1"/>
    </source>
</evidence>
<dbReference type="OMA" id="CLDPENW"/>
<keyword evidence="4 13" id="KW-0812">Transmembrane</keyword>
<dbReference type="EC" id="1.6.2.2" evidence="12"/>
<keyword evidence="10 13" id="KW-0472">Membrane</keyword>
<dbReference type="Pfam" id="PF00175">
    <property type="entry name" value="NAD_binding_1"/>
    <property type="match status" value="1"/>
</dbReference>
<sequence length="292" mass="31955">MGEVSIESVMEYVRSNPSVAMGVVVAAVVLVLTPFVLQYLLVGFGKSGSVALAGKNVPRKFMLISKKAVSPNTRIFRFALEHPDQKLGLYLGGHVQIAAQVNGKLIKRQYTPISSEDDHGFFDLLIKIYPTGSLTPYLESLRPNVDEVSFTGPSGKFKYEKGQVTSFGMIAGGTGLTPMWQIFTAILKDPTDTCKVSLIYANVSAEDILLKASLDKLAAEHSDRFSVYYVLNEPPTSWKSGVGFVSEEMIRDHIGLPAPKKKVLMCGPPPMIRAMRAHCGRVGYSDNEIFGF</sequence>
<feature type="binding site" evidence="11">
    <location>
        <position position="127"/>
    </location>
    <ligand>
        <name>FAD</name>
        <dbReference type="ChEBI" id="CHEBI:57692"/>
    </ligand>
</feature>
<evidence type="ECO:0000256" key="12">
    <source>
        <dbReference type="RuleBase" id="RU361226"/>
    </source>
</evidence>
<dbReference type="Gene3D" id="2.40.30.10">
    <property type="entry name" value="Translation factors"/>
    <property type="match status" value="1"/>
</dbReference>
<evidence type="ECO:0000256" key="5">
    <source>
        <dbReference type="ARBA" id="ARBA00022787"/>
    </source>
</evidence>
<dbReference type="PRINTS" id="PR00406">
    <property type="entry name" value="CYTB5RDTASE"/>
</dbReference>
<dbReference type="InterPro" id="IPR001709">
    <property type="entry name" value="Flavoprot_Pyr_Nucl_cyt_Rdtase"/>
</dbReference>
<comment type="catalytic activity">
    <reaction evidence="12">
        <text>2 Fe(III)-[cytochrome b5] + NADH = 2 Fe(II)-[cytochrome b5] + NAD(+) + H(+)</text>
        <dbReference type="Rhea" id="RHEA:46680"/>
        <dbReference type="Rhea" id="RHEA-COMP:10438"/>
        <dbReference type="Rhea" id="RHEA-COMP:10439"/>
        <dbReference type="ChEBI" id="CHEBI:15378"/>
        <dbReference type="ChEBI" id="CHEBI:29033"/>
        <dbReference type="ChEBI" id="CHEBI:29034"/>
        <dbReference type="ChEBI" id="CHEBI:57540"/>
        <dbReference type="ChEBI" id="CHEBI:57945"/>
        <dbReference type="EC" id="1.6.2.2"/>
    </reaction>
</comment>
<keyword evidence="5" id="KW-1000">Mitochondrion outer membrane</keyword>
<evidence type="ECO:0000256" key="4">
    <source>
        <dbReference type="ARBA" id="ARBA00022692"/>
    </source>
</evidence>
<evidence type="ECO:0000256" key="9">
    <source>
        <dbReference type="ARBA" id="ARBA00023027"/>
    </source>
</evidence>
<dbReference type="InterPro" id="IPR039261">
    <property type="entry name" value="FNR_nucleotide-bd"/>
</dbReference>
<gene>
    <name evidence="15" type="ORF">FVE85_2499</name>
</gene>
<proteinExistence type="inferred from homology"/>
<evidence type="ECO:0000256" key="2">
    <source>
        <dbReference type="ARBA" id="ARBA00004294"/>
    </source>
</evidence>
<feature type="domain" description="FAD-binding FR-type" evidence="14">
    <location>
        <begin position="56"/>
        <end position="160"/>
    </location>
</feature>
<comment type="subcellular location">
    <subcellularLocation>
        <location evidence="2">Mitochondrion outer membrane</location>
    </subcellularLocation>
</comment>
<keyword evidence="3 11" id="KW-0285">Flavoprotein</keyword>
<evidence type="ECO:0000256" key="8">
    <source>
        <dbReference type="ARBA" id="ARBA00023002"/>
    </source>
</evidence>
<evidence type="ECO:0000256" key="13">
    <source>
        <dbReference type="SAM" id="Phobius"/>
    </source>
</evidence>
<evidence type="ECO:0000256" key="11">
    <source>
        <dbReference type="PIRSR" id="PIRSR601834-1"/>
    </source>
</evidence>
<comment type="cofactor">
    <cofactor evidence="1 11 12">
        <name>FAD</name>
        <dbReference type="ChEBI" id="CHEBI:57692"/>
    </cofactor>
</comment>
<comment type="caution">
    <text evidence="15">The sequence shown here is derived from an EMBL/GenBank/DDBJ whole genome shotgun (WGS) entry which is preliminary data.</text>
</comment>
<dbReference type="FunFam" id="3.40.50.80:FF:000019">
    <property type="entry name" value="NADH-cytochrome b5 reductase"/>
    <property type="match status" value="1"/>
</dbReference>
<evidence type="ECO:0000256" key="1">
    <source>
        <dbReference type="ARBA" id="ARBA00001974"/>
    </source>
</evidence>
<dbReference type="SUPFAM" id="SSF63380">
    <property type="entry name" value="Riboflavin synthase domain-like"/>
    <property type="match status" value="1"/>
</dbReference>
<dbReference type="PANTHER" id="PTHR19370">
    <property type="entry name" value="NADH-CYTOCHROME B5 REDUCTASE"/>
    <property type="match status" value="1"/>
</dbReference>
<dbReference type="GO" id="GO:0005741">
    <property type="term" value="C:mitochondrial outer membrane"/>
    <property type="evidence" value="ECO:0007669"/>
    <property type="project" value="UniProtKB-SubCell"/>
</dbReference>
<dbReference type="PRINTS" id="PR00371">
    <property type="entry name" value="FPNCR"/>
</dbReference>
<protein>
    <recommendedName>
        <fullName evidence="12">NADH-cytochrome b5 reductase</fullName>
        <ecNumber evidence="12">1.6.2.2</ecNumber>
    </recommendedName>
</protein>
<dbReference type="PROSITE" id="PS51384">
    <property type="entry name" value="FAD_FR"/>
    <property type="match status" value="1"/>
</dbReference>
<dbReference type="Proteomes" id="UP000324585">
    <property type="component" value="Unassembled WGS sequence"/>
</dbReference>
<dbReference type="InterPro" id="IPR017938">
    <property type="entry name" value="Riboflavin_synthase-like_b-brl"/>
</dbReference>
<dbReference type="InterPro" id="IPR017927">
    <property type="entry name" value="FAD-bd_FR_type"/>
</dbReference>
<organism evidence="15 16">
    <name type="scientific">Porphyridium purpureum</name>
    <name type="common">Red alga</name>
    <name type="synonym">Porphyridium cruentum</name>
    <dbReference type="NCBI Taxonomy" id="35688"/>
    <lineage>
        <taxon>Eukaryota</taxon>
        <taxon>Rhodophyta</taxon>
        <taxon>Bangiophyceae</taxon>
        <taxon>Porphyridiales</taxon>
        <taxon>Porphyridiaceae</taxon>
        <taxon>Porphyridium</taxon>
    </lineage>
</organism>
<name>A0A5J4YLB6_PORPP</name>
<keyword evidence="7 13" id="KW-1133">Transmembrane helix</keyword>
<dbReference type="InterPro" id="IPR001834">
    <property type="entry name" value="CBR-like"/>
</dbReference>
<evidence type="ECO:0000256" key="7">
    <source>
        <dbReference type="ARBA" id="ARBA00022989"/>
    </source>
</evidence>
<dbReference type="InterPro" id="IPR008333">
    <property type="entry name" value="Cbr1-like_FAD-bd_dom"/>
</dbReference>
<comment type="similarity">
    <text evidence="12">Belongs to the flavoprotein pyridine nucleotide cytochrome reductase family.</text>
</comment>
<dbReference type="CDD" id="cd06183">
    <property type="entry name" value="cyt_b5_reduct_like"/>
    <property type="match status" value="1"/>
</dbReference>
<keyword evidence="9 12" id="KW-0520">NAD</keyword>
<reference evidence="16" key="1">
    <citation type="journal article" date="2019" name="Nat. Commun.">
        <title>Expansion of phycobilisome linker gene families in mesophilic red algae.</title>
        <authorList>
            <person name="Lee J."/>
            <person name="Kim D."/>
            <person name="Bhattacharya D."/>
            <person name="Yoon H.S."/>
        </authorList>
    </citation>
    <scope>NUCLEOTIDE SEQUENCE [LARGE SCALE GENOMIC DNA]</scope>
    <source>
        <strain evidence="16">CCMP 1328</strain>
    </source>
</reference>
<feature type="binding site" evidence="11">
    <location>
        <position position="177"/>
    </location>
    <ligand>
        <name>FAD</name>
        <dbReference type="ChEBI" id="CHEBI:57692"/>
    </ligand>
</feature>
<evidence type="ECO:0000256" key="6">
    <source>
        <dbReference type="ARBA" id="ARBA00022827"/>
    </source>
</evidence>
<evidence type="ECO:0000256" key="10">
    <source>
        <dbReference type="ARBA" id="ARBA00023136"/>
    </source>
</evidence>
<keyword evidence="16" id="KW-1185">Reference proteome</keyword>
<dbReference type="Gene3D" id="3.40.50.80">
    <property type="entry name" value="Nucleotide-binding domain of ferredoxin-NADP reductase (FNR) module"/>
    <property type="match status" value="1"/>
</dbReference>
<dbReference type="InterPro" id="IPR001433">
    <property type="entry name" value="OxRdtase_FAD/NAD-bd"/>
</dbReference>
<feature type="binding site" evidence="11">
    <location>
        <position position="110"/>
    </location>
    <ligand>
        <name>FAD</name>
        <dbReference type="ChEBI" id="CHEBI:57692"/>
    </ligand>
</feature>
<feature type="binding site" evidence="11">
    <location>
        <position position="108"/>
    </location>
    <ligand>
        <name>FAD</name>
        <dbReference type="ChEBI" id="CHEBI:57692"/>
    </ligand>
</feature>
<keyword evidence="6 11" id="KW-0274">FAD</keyword>
<dbReference type="AlphaFoldDB" id="A0A5J4YLB6"/>
<dbReference type="GO" id="GO:0090524">
    <property type="term" value="F:cytochrome-b5 reductase activity, acting on NADH"/>
    <property type="evidence" value="ECO:0007669"/>
    <property type="project" value="UniProtKB-EC"/>
</dbReference>
<feature type="transmembrane region" description="Helical" evidence="13">
    <location>
        <begin position="20"/>
        <end position="42"/>
    </location>
</feature>
<evidence type="ECO:0000256" key="3">
    <source>
        <dbReference type="ARBA" id="ARBA00022630"/>
    </source>
</evidence>
<evidence type="ECO:0000313" key="16">
    <source>
        <dbReference type="Proteomes" id="UP000324585"/>
    </source>
</evidence>
<dbReference type="EMBL" id="VRMN01000013">
    <property type="protein sequence ID" value="KAA8491484.1"/>
    <property type="molecule type" value="Genomic_DNA"/>
</dbReference>
<feature type="binding site" evidence="11">
    <location>
        <position position="125"/>
    </location>
    <ligand>
        <name>FAD</name>
        <dbReference type="ChEBI" id="CHEBI:57692"/>
    </ligand>
</feature>
<accession>A0A5J4YLB6</accession>
<dbReference type="Pfam" id="PF00970">
    <property type="entry name" value="FAD_binding_6"/>
    <property type="match status" value="1"/>
</dbReference>
<dbReference type="SUPFAM" id="SSF52343">
    <property type="entry name" value="Ferredoxin reductase-like, C-terminal NADP-linked domain"/>
    <property type="match status" value="1"/>
</dbReference>
<evidence type="ECO:0000259" key="14">
    <source>
        <dbReference type="PROSITE" id="PS51384"/>
    </source>
</evidence>
<keyword evidence="5" id="KW-0496">Mitochondrion</keyword>
<keyword evidence="8 12" id="KW-0560">Oxidoreductase</keyword>